<dbReference type="NCBIfam" id="NF038350">
    <property type="entry name" value="taxis_HmpF"/>
    <property type="match status" value="1"/>
</dbReference>
<evidence type="ECO:0000313" key="4">
    <source>
        <dbReference type="Proteomes" id="UP000500857"/>
    </source>
</evidence>
<organism evidence="3 4">
    <name type="scientific">Oxynema aestuarii AP17</name>
    <dbReference type="NCBI Taxonomy" id="2064643"/>
    <lineage>
        <taxon>Bacteria</taxon>
        <taxon>Bacillati</taxon>
        <taxon>Cyanobacteriota</taxon>
        <taxon>Cyanophyceae</taxon>
        <taxon>Oscillatoriophycideae</taxon>
        <taxon>Oscillatoriales</taxon>
        <taxon>Oscillatoriaceae</taxon>
        <taxon>Oxynema</taxon>
        <taxon>Oxynema aestuarii</taxon>
    </lineage>
</organism>
<dbReference type="RefSeq" id="WP_168569082.1">
    <property type="nucleotide sequence ID" value="NZ_CP051167.1"/>
</dbReference>
<evidence type="ECO:0000256" key="2">
    <source>
        <dbReference type="SAM" id="MobiDB-lite"/>
    </source>
</evidence>
<dbReference type="Proteomes" id="UP000500857">
    <property type="component" value="Chromosome"/>
</dbReference>
<dbReference type="SUPFAM" id="SSF57997">
    <property type="entry name" value="Tropomyosin"/>
    <property type="match status" value="1"/>
</dbReference>
<feature type="coiled-coil region" evidence="1">
    <location>
        <begin position="452"/>
        <end position="507"/>
    </location>
</feature>
<dbReference type="KEGG" id="oxy:HCG48_10285"/>
<dbReference type="EMBL" id="CP051167">
    <property type="protein sequence ID" value="QIZ70927.1"/>
    <property type="molecule type" value="Genomic_DNA"/>
</dbReference>
<accession>A0A6H1TXQ3</accession>
<dbReference type="AlphaFoldDB" id="A0A6H1TXQ3"/>
<keyword evidence="1" id="KW-0175">Coiled coil</keyword>
<dbReference type="Gene3D" id="1.10.287.1490">
    <property type="match status" value="2"/>
</dbReference>
<feature type="compositionally biased region" description="Basic and acidic residues" evidence="2">
    <location>
        <begin position="135"/>
        <end position="151"/>
    </location>
</feature>
<keyword evidence="4" id="KW-1185">Reference proteome</keyword>
<proteinExistence type="predicted"/>
<dbReference type="InterPro" id="IPR047813">
    <property type="entry name" value="HmpF"/>
</dbReference>
<feature type="region of interest" description="Disordered" evidence="2">
    <location>
        <begin position="550"/>
        <end position="586"/>
    </location>
</feature>
<feature type="coiled-coil region" evidence="1">
    <location>
        <begin position="240"/>
        <end position="292"/>
    </location>
</feature>
<feature type="coiled-coil region" evidence="1">
    <location>
        <begin position="360"/>
        <end position="408"/>
    </location>
</feature>
<gene>
    <name evidence="3" type="ORF">HCG48_10285</name>
</gene>
<name>A0A6H1TXQ3_9CYAN</name>
<reference evidence="3 4" key="1">
    <citation type="submission" date="2020-04" db="EMBL/GenBank/DDBJ databases">
        <authorList>
            <person name="Basu S."/>
            <person name="Maruthanayagam V."/>
            <person name="Chakraborty S."/>
            <person name="Pramanik A."/>
            <person name="Mukherjee J."/>
            <person name="Brink B."/>
        </authorList>
    </citation>
    <scope>NUCLEOTIDE SEQUENCE [LARGE SCALE GENOMIC DNA]</scope>
    <source>
        <strain evidence="3 4">AP17</strain>
    </source>
</reference>
<protein>
    <submittedName>
        <fullName evidence="3">Uncharacterized protein</fullName>
    </submittedName>
</protein>
<evidence type="ECO:0000313" key="3">
    <source>
        <dbReference type="EMBL" id="QIZ70927.1"/>
    </source>
</evidence>
<sequence length="586" mass="67029">MLYLAEVQKKSGVFGGGKAELKLLACQRGEQSWSAIPGEDIVPADEASNFNAGVLVLAELTASKQVQRVQEAGRQLVTILQNFSRQQEKYKTKEEEIEQWMQSLTFQSQELNRREMEMQTREEELTQLQQEAEGLESRRDEINSAREEADRLREEITQKQQELDAAWEQLRAEKEGLEAQQQDLSQAVKLDDEQANHIRELLDYLSQTGISTEALQAQVNVSFETISAWQSAFDEHWQHVEQQRSQAQQLQEDIDRQAGEVENRDRDWHEAQKQLQQTIADLQARERALSLKQEYADSMRSNLERQQQLHQQLFQMADTSEQVSIGDKVDVEALEKMPLEELQGVVQNLQQDLDKIFQFVNGQEEELRLQQDTIDELQQKLNQGGGDRSALESELADEREAYQMLNETLVGQRRNLRERQEILSQHQGVLARRLGHADGSNPGQKLALGPILGQMEEQQEQLRQQLEALDLEISQLQDEIGQTRGEIDGKNQELNRQQEEIRSSQQGLLERRQQVAQMWGRVNILEEVLQPSQDRLNTLKAKLEELSGSLGQLQEGESHQEQAISQMREALSGLIGGESQGELAAS</sequence>
<evidence type="ECO:0000256" key="1">
    <source>
        <dbReference type="SAM" id="Coils"/>
    </source>
</evidence>
<feature type="region of interest" description="Disordered" evidence="2">
    <location>
        <begin position="131"/>
        <end position="151"/>
    </location>
</feature>